<dbReference type="AlphaFoldDB" id="A0A0F7S622"/>
<sequence>MMTSNPTSPAAYQGHLTAGDGMLASRLHKPTHPSLVQVIFNNGSYNSHLISLQDFSKGDLISAFAPHADFAATKSYSTVQTGPSTHIELNSDLLYCNHSCDPNVAFVIGDAQDKSSWKARADTNIKKGDILTFFYPSTEWQMSQPFDCACGSSNHCLGKIDGAHSIKPEILAKYTINQHILELKRQQVQSDASLSDEQKQQQIKLLQ</sequence>
<dbReference type="Gene3D" id="2.170.270.10">
    <property type="entry name" value="SET domain"/>
    <property type="match status" value="1"/>
</dbReference>
<feature type="domain" description="SET" evidence="1">
    <location>
        <begin position="33"/>
        <end position="136"/>
    </location>
</feature>
<reference evidence="2" key="3">
    <citation type="submission" date="2014-06" db="EMBL/GenBank/DDBJ databases">
        <authorList>
            <person name="Ju J."/>
            <person name="Zhang J."/>
        </authorList>
    </citation>
    <scope>NUCLEOTIDE SEQUENCE</scope>
    <source>
        <strain evidence="2">SscI8</strain>
    </source>
</reference>
<dbReference type="EMBL" id="LK056654">
    <property type="protein sequence ID" value="CDU22181.1"/>
    <property type="molecule type" value="Genomic_DNA"/>
</dbReference>
<dbReference type="EMBL" id="CCFA01002402">
    <property type="protein sequence ID" value="CDW97811.1"/>
    <property type="molecule type" value="Genomic_DNA"/>
</dbReference>
<dbReference type="PANTHER" id="PTHR12350:SF19">
    <property type="entry name" value="SET DOMAIN-CONTAINING PROTEIN"/>
    <property type="match status" value="1"/>
</dbReference>
<organism evidence="3 4">
    <name type="scientific">Sporisorium scitamineum</name>
    <dbReference type="NCBI Taxonomy" id="49012"/>
    <lineage>
        <taxon>Eukaryota</taxon>
        <taxon>Fungi</taxon>
        <taxon>Dikarya</taxon>
        <taxon>Basidiomycota</taxon>
        <taxon>Ustilaginomycotina</taxon>
        <taxon>Ustilaginomycetes</taxon>
        <taxon>Ustilaginales</taxon>
        <taxon>Ustilaginaceae</taxon>
        <taxon>Sporisorium</taxon>
    </lineage>
</organism>
<dbReference type="Proteomes" id="UP000242770">
    <property type="component" value="Unassembled WGS sequence"/>
</dbReference>
<dbReference type="OrthoDB" id="5984008at2759"/>
<dbReference type="PROSITE" id="PS50280">
    <property type="entry name" value="SET"/>
    <property type="match status" value="1"/>
</dbReference>
<dbReference type="STRING" id="49012.A0A0F7S622"/>
<evidence type="ECO:0000313" key="4">
    <source>
        <dbReference type="Proteomes" id="UP000242770"/>
    </source>
</evidence>
<reference evidence="3" key="2">
    <citation type="submission" date="2014-06" db="EMBL/GenBank/DDBJ databases">
        <authorList>
            <person name="Berkman J.Paul."/>
        </authorList>
    </citation>
    <scope>NUCLEOTIDE SEQUENCE [LARGE SCALE GENOMIC DNA]</scope>
</reference>
<evidence type="ECO:0000313" key="3">
    <source>
        <dbReference type="EMBL" id="CDW97811.1"/>
    </source>
</evidence>
<dbReference type="InterPro" id="IPR053201">
    <property type="entry name" value="Flavunoidine_N-MTase"/>
</dbReference>
<dbReference type="SUPFAM" id="SSF82199">
    <property type="entry name" value="SET domain"/>
    <property type="match status" value="1"/>
</dbReference>
<gene>
    <name evidence="3" type="primary">SSCI40550.1</name>
    <name evidence="2" type="ORF">SPSC_00811</name>
</gene>
<evidence type="ECO:0000259" key="1">
    <source>
        <dbReference type="PROSITE" id="PS50280"/>
    </source>
</evidence>
<dbReference type="Pfam" id="PF00856">
    <property type="entry name" value="SET"/>
    <property type="match status" value="1"/>
</dbReference>
<reference evidence="4" key="1">
    <citation type="submission" date="2014-06" db="EMBL/GenBank/DDBJ databases">
        <authorList>
            <person name="Berkman P.J."/>
        </authorList>
    </citation>
    <scope>NUCLEOTIDE SEQUENCE [LARGE SCALE GENOMIC DNA]</scope>
</reference>
<dbReference type="InterPro" id="IPR001214">
    <property type="entry name" value="SET_dom"/>
</dbReference>
<evidence type="ECO:0000313" key="2">
    <source>
        <dbReference type="EMBL" id="CDU22181.1"/>
    </source>
</evidence>
<dbReference type="PANTHER" id="PTHR12350">
    <property type="entry name" value="HISTONE-LYSINE N-METHYLTRANSFERASE-RELATED"/>
    <property type="match status" value="1"/>
</dbReference>
<proteinExistence type="predicted"/>
<dbReference type="InterPro" id="IPR046341">
    <property type="entry name" value="SET_dom_sf"/>
</dbReference>
<accession>A0A0F7S622</accession>
<name>A0A0F7S622_9BASI</name>
<protein>
    <recommendedName>
        <fullName evidence="1">SET domain-containing protein</fullName>
    </recommendedName>
</protein>
<keyword evidence="4" id="KW-1185">Reference proteome</keyword>